<keyword evidence="2" id="KW-0238">DNA-binding</keyword>
<sequence>MKPISDMSTISMRPDDGDAFRQALRWAQRRCDFPVAFGGPVRGEVLHLTQHIGVQTAGLRGLPVYAATGLGGHVLVERRPAAVADYGSDDSITHDYDAPVLAERIRSVVAVPIVVSGSVRGVLYGATRASTPLGDRAADAVAGAARQLATELAVRDEVDRRLRFRLASETGSGHNTSYSETEEIRELHAELRVIAQTVQDDSLRDRLLDVSQRLAGLGTAPRTPSPLSPREIDVLAQVALGCSNVEAATRLSLKPETVKAYLRSAMRKLDAHTRFAAVVAARRAGLLP</sequence>
<dbReference type="Pfam" id="PF01590">
    <property type="entry name" value="GAF"/>
    <property type="match status" value="1"/>
</dbReference>
<dbReference type="InterPro" id="IPR029016">
    <property type="entry name" value="GAF-like_dom_sf"/>
</dbReference>
<protein>
    <submittedName>
        <fullName evidence="5">GAF domain-containing protein</fullName>
    </submittedName>
</protein>
<dbReference type="SMART" id="SM00421">
    <property type="entry name" value="HTH_LUXR"/>
    <property type="match status" value="1"/>
</dbReference>
<keyword evidence="3" id="KW-0804">Transcription</keyword>
<evidence type="ECO:0000256" key="2">
    <source>
        <dbReference type="ARBA" id="ARBA00023125"/>
    </source>
</evidence>
<dbReference type="InterPro" id="IPR016032">
    <property type="entry name" value="Sig_transdc_resp-reg_C-effctor"/>
</dbReference>
<dbReference type="InterPro" id="IPR003018">
    <property type="entry name" value="GAF"/>
</dbReference>
<keyword evidence="6" id="KW-1185">Reference proteome</keyword>
<evidence type="ECO:0000313" key="6">
    <source>
        <dbReference type="Proteomes" id="UP000198609"/>
    </source>
</evidence>
<dbReference type="AlphaFoldDB" id="A0A1H4KJE5"/>
<name>A0A1H4KJE5_STRMJ</name>
<dbReference type="RefSeq" id="WP_244320637.1">
    <property type="nucleotide sequence ID" value="NZ_FNST01000002.1"/>
</dbReference>
<dbReference type="SUPFAM" id="SSF46894">
    <property type="entry name" value="C-terminal effector domain of the bipartite response regulators"/>
    <property type="match status" value="1"/>
</dbReference>
<dbReference type="GO" id="GO:0006355">
    <property type="term" value="P:regulation of DNA-templated transcription"/>
    <property type="evidence" value="ECO:0007669"/>
    <property type="project" value="InterPro"/>
</dbReference>
<dbReference type="Pfam" id="PF00196">
    <property type="entry name" value="GerE"/>
    <property type="match status" value="1"/>
</dbReference>
<dbReference type="CDD" id="cd06170">
    <property type="entry name" value="LuxR_C_like"/>
    <property type="match status" value="1"/>
</dbReference>
<dbReference type="GO" id="GO:0003677">
    <property type="term" value="F:DNA binding"/>
    <property type="evidence" value="ECO:0007669"/>
    <property type="project" value="UniProtKB-KW"/>
</dbReference>
<dbReference type="Proteomes" id="UP000198609">
    <property type="component" value="Unassembled WGS sequence"/>
</dbReference>
<dbReference type="PANTHER" id="PTHR44688:SF16">
    <property type="entry name" value="DNA-BINDING TRANSCRIPTIONAL ACTIVATOR DEVR_DOSR"/>
    <property type="match status" value="1"/>
</dbReference>
<organism evidence="5 6">
    <name type="scientific">Streptomyces melanosporofaciens</name>
    <dbReference type="NCBI Taxonomy" id="67327"/>
    <lineage>
        <taxon>Bacteria</taxon>
        <taxon>Bacillati</taxon>
        <taxon>Actinomycetota</taxon>
        <taxon>Actinomycetes</taxon>
        <taxon>Kitasatosporales</taxon>
        <taxon>Streptomycetaceae</taxon>
        <taxon>Streptomyces</taxon>
        <taxon>Streptomyces violaceusniger group</taxon>
    </lineage>
</organism>
<keyword evidence="1" id="KW-0805">Transcription regulation</keyword>
<evidence type="ECO:0000259" key="4">
    <source>
        <dbReference type="PROSITE" id="PS50043"/>
    </source>
</evidence>
<feature type="domain" description="HTH luxR-type" evidence="4">
    <location>
        <begin position="220"/>
        <end position="285"/>
    </location>
</feature>
<dbReference type="PRINTS" id="PR00038">
    <property type="entry name" value="HTHLUXR"/>
</dbReference>
<accession>A0A1H4KJE5</accession>
<gene>
    <name evidence="5" type="ORF">SAMN04490356_0769</name>
</gene>
<dbReference type="SUPFAM" id="SSF55781">
    <property type="entry name" value="GAF domain-like"/>
    <property type="match status" value="1"/>
</dbReference>
<reference evidence="6" key="1">
    <citation type="submission" date="2016-10" db="EMBL/GenBank/DDBJ databases">
        <authorList>
            <person name="Varghese N."/>
            <person name="Submissions S."/>
        </authorList>
    </citation>
    <scope>NUCLEOTIDE SEQUENCE [LARGE SCALE GENOMIC DNA]</scope>
    <source>
        <strain evidence="6">DSM 40318</strain>
    </source>
</reference>
<proteinExistence type="predicted"/>
<dbReference type="PANTHER" id="PTHR44688">
    <property type="entry name" value="DNA-BINDING TRANSCRIPTIONAL ACTIVATOR DEVR_DOSR"/>
    <property type="match status" value="1"/>
</dbReference>
<dbReference type="Gene3D" id="3.30.450.40">
    <property type="match status" value="1"/>
</dbReference>
<dbReference type="InterPro" id="IPR000792">
    <property type="entry name" value="Tscrpt_reg_LuxR_C"/>
</dbReference>
<dbReference type="EMBL" id="FNST01000002">
    <property type="protein sequence ID" value="SEB58631.1"/>
    <property type="molecule type" value="Genomic_DNA"/>
</dbReference>
<evidence type="ECO:0000256" key="1">
    <source>
        <dbReference type="ARBA" id="ARBA00023015"/>
    </source>
</evidence>
<evidence type="ECO:0000256" key="3">
    <source>
        <dbReference type="ARBA" id="ARBA00023163"/>
    </source>
</evidence>
<dbReference type="InterPro" id="IPR036388">
    <property type="entry name" value="WH-like_DNA-bd_sf"/>
</dbReference>
<dbReference type="PROSITE" id="PS50043">
    <property type="entry name" value="HTH_LUXR_2"/>
    <property type="match status" value="1"/>
</dbReference>
<dbReference type="Gene3D" id="1.10.10.10">
    <property type="entry name" value="Winged helix-like DNA-binding domain superfamily/Winged helix DNA-binding domain"/>
    <property type="match status" value="1"/>
</dbReference>
<evidence type="ECO:0000313" key="5">
    <source>
        <dbReference type="EMBL" id="SEB58631.1"/>
    </source>
</evidence>